<evidence type="ECO:0000313" key="3">
    <source>
        <dbReference type="Proteomes" id="UP000039865"/>
    </source>
</evidence>
<dbReference type="SUPFAM" id="SSF52540">
    <property type="entry name" value="P-loop containing nucleoside triphosphate hydrolases"/>
    <property type="match status" value="1"/>
</dbReference>
<evidence type="ECO:0000256" key="1">
    <source>
        <dbReference type="SAM" id="MobiDB-lite"/>
    </source>
</evidence>
<evidence type="ECO:0000313" key="2">
    <source>
        <dbReference type="EMBL" id="CDW75172.1"/>
    </source>
</evidence>
<gene>
    <name evidence="2" type="primary">Contig14297.g15228</name>
    <name evidence="2" type="ORF">STYLEM_4159</name>
</gene>
<name>A0A077ZZX1_STYLE</name>
<sequence>MNQPSTKSSQAESGRGSEKSKRPAPTIGSSQYTKKIQIQLTDQQMRKSTSLTVHSGGEFVDMGYHWLGEISLAYPHVLSRCVACYINDRSDYTFRWRQSQRLDAYAEDIWTSRIVDLDCCNDDISLILRKEQVQKELKKYKNQFKYIEVSAQDGTNVNKLFMDIAQEIIENSSNEERRVSFQLKNSINTSNRNTSRTLSNSRECKC</sequence>
<dbReference type="Proteomes" id="UP000039865">
    <property type="component" value="Unassembled WGS sequence"/>
</dbReference>
<dbReference type="EMBL" id="CCKQ01004039">
    <property type="protein sequence ID" value="CDW75172.1"/>
    <property type="molecule type" value="Genomic_DNA"/>
</dbReference>
<keyword evidence="3" id="KW-1185">Reference proteome</keyword>
<feature type="region of interest" description="Disordered" evidence="1">
    <location>
        <begin position="1"/>
        <end position="28"/>
    </location>
</feature>
<reference evidence="2 3" key="1">
    <citation type="submission" date="2014-06" db="EMBL/GenBank/DDBJ databases">
        <authorList>
            <person name="Swart Estienne"/>
        </authorList>
    </citation>
    <scope>NUCLEOTIDE SEQUENCE [LARGE SCALE GENOMIC DNA]</scope>
    <source>
        <strain evidence="2 3">130c</strain>
    </source>
</reference>
<proteinExistence type="predicted"/>
<accession>A0A077ZZX1</accession>
<dbReference type="Gene3D" id="3.40.50.300">
    <property type="entry name" value="P-loop containing nucleotide triphosphate hydrolases"/>
    <property type="match status" value="1"/>
</dbReference>
<dbReference type="AlphaFoldDB" id="A0A077ZZX1"/>
<organism evidence="2 3">
    <name type="scientific">Stylonychia lemnae</name>
    <name type="common">Ciliate</name>
    <dbReference type="NCBI Taxonomy" id="5949"/>
    <lineage>
        <taxon>Eukaryota</taxon>
        <taxon>Sar</taxon>
        <taxon>Alveolata</taxon>
        <taxon>Ciliophora</taxon>
        <taxon>Intramacronucleata</taxon>
        <taxon>Spirotrichea</taxon>
        <taxon>Stichotrichia</taxon>
        <taxon>Sporadotrichida</taxon>
        <taxon>Oxytrichidae</taxon>
        <taxon>Stylonychinae</taxon>
        <taxon>Stylonychia</taxon>
    </lineage>
</organism>
<dbReference type="InParanoid" id="A0A077ZZX1"/>
<protein>
    <submittedName>
        <fullName evidence="2">Rab-type small g protein</fullName>
    </submittedName>
</protein>
<dbReference type="InterPro" id="IPR027417">
    <property type="entry name" value="P-loop_NTPase"/>
</dbReference>
<feature type="compositionally biased region" description="Polar residues" evidence="1">
    <location>
        <begin position="1"/>
        <end position="12"/>
    </location>
</feature>